<dbReference type="InterPro" id="IPR006104">
    <property type="entry name" value="Glyco_hydro_2_N"/>
</dbReference>
<evidence type="ECO:0000313" key="8">
    <source>
        <dbReference type="EMBL" id="ABY21795.1"/>
    </source>
</evidence>
<protein>
    <recommendedName>
        <fullName evidence="3">beta-galactosidase</fullName>
        <ecNumber evidence="3">3.2.1.23</ecNumber>
    </recommendedName>
</protein>
<evidence type="ECO:0000256" key="1">
    <source>
        <dbReference type="ARBA" id="ARBA00001412"/>
    </source>
</evidence>
<evidence type="ECO:0000259" key="6">
    <source>
        <dbReference type="Pfam" id="PF02836"/>
    </source>
</evidence>
<proteinExistence type="inferred from homology"/>
<gene>
    <name evidence="8" type="ordered locus">RSal33209_0038</name>
</gene>
<dbReference type="InterPro" id="IPR017853">
    <property type="entry name" value="GH"/>
</dbReference>
<dbReference type="InterPro" id="IPR013783">
    <property type="entry name" value="Ig-like_fold"/>
</dbReference>
<dbReference type="SUPFAM" id="SSF49303">
    <property type="entry name" value="beta-Galactosidase/glucuronidase domain"/>
    <property type="match status" value="1"/>
</dbReference>
<sequence>MTDQEMNAGYITDTAPGRGLRTAPRSWLNSDAAVLPLNGDWQFRMLPAAPGTLAGDRALPAGESALSMTSLDYDDGGWDVLQVPSHWVLQGLADGEPKYGKPIYTNVQFPFPIDPPHVPEQNPTGDYRRWFELPADWSAAERVLLRFDGVESTYRVWLNGVEIGVGKGSRLVQEFDVSAALQSGQNLLAVRVHQWSAASYLEDQDQWWLPGIFREVTLMSRPAGGIDDVWIRAGFLAGQGDLDVEIKAQPTAYPITFRVAELGIEQRWESAAEVAIIDCGSVQAWTAESPRLYDVEVISAGEVVRLRTGFRTVQIIGDQFLVNGQRMVFHGVNRHEAHPERGRVFDEKHARADLAQMKRFNINAIRTSHYPPHPRLLDLADELGVWVIDECDLETHGFEKGGWISNPSDDSRWRDAYLDRIERTVERDKNHPCVVMWSLGNE</sequence>
<dbReference type="InterPro" id="IPR050347">
    <property type="entry name" value="Bact_Beta-galactosidase"/>
</dbReference>
<comment type="similarity">
    <text evidence="2">Belongs to the glycosyl hydrolase 2 family.</text>
</comment>
<evidence type="ECO:0000259" key="7">
    <source>
        <dbReference type="Pfam" id="PF02837"/>
    </source>
</evidence>
<keyword evidence="5 8" id="KW-0326">Glycosidase</keyword>
<dbReference type="HOGENOM" id="CLU_002346_3_1_11"/>
<dbReference type="STRING" id="288705.RSal33209_0038"/>
<dbReference type="InterPro" id="IPR023230">
    <property type="entry name" value="Glyco_hydro_2_CS"/>
</dbReference>
<dbReference type="PANTHER" id="PTHR46323">
    <property type="entry name" value="BETA-GALACTOSIDASE"/>
    <property type="match status" value="1"/>
</dbReference>
<evidence type="ECO:0000256" key="2">
    <source>
        <dbReference type="ARBA" id="ARBA00007401"/>
    </source>
</evidence>
<comment type="catalytic activity">
    <reaction evidence="1">
        <text>Hydrolysis of terminal non-reducing beta-D-galactose residues in beta-D-galactosides.</text>
        <dbReference type="EC" id="3.2.1.23"/>
    </reaction>
</comment>
<dbReference type="InterPro" id="IPR036156">
    <property type="entry name" value="Beta-gal/glucu_dom_sf"/>
</dbReference>
<dbReference type="PANTHER" id="PTHR46323:SF2">
    <property type="entry name" value="BETA-GALACTOSIDASE"/>
    <property type="match status" value="1"/>
</dbReference>
<name>A9WL81_RENSM</name>
<evidence type="ECO:0000256" key="4">
    <source>
        <dbReference type="ARBA" id="ARBA00022801"/>
    </source>
</evidence>
<dbReference type="GO" id="GO:0009341">
    <property type="term" value="C:beta-galactosidase complex"/>
    <property type="evidence" value="ECO:0007669"/>
    <property type="project" value="TreeGrafter"/>
</dbReference>
<dbReference type="PRINTS" id="PR00132">
    <property type="entry name" value="GLHYDRLASE2"/>
</dbReference>
<dbReference type="EC" id="3.2.1.23" evidence="3"/>
<keyword evidence="9" id="KW-1185">Reference proteome</keyword>
<dbReference type="InterPro" id="IPR023232">
    <property type="entry name" value="Glyco_hydro_2_AS"/>
</dbReference>
<reference evidence="9" key="1">
    <citation type="journal article" date="2008" name="J. Bacteriol.">
        <title>Genome sequence of the fish pathogen Renibacterium salmoninarum suggests reductive evolution away from an environmental Arthrobacter ancestor.</title>
        <authorList>
            <person name="Wiens G.D."/>
            <person name="Rockey D.D."/>
            <person name="Wu Z."/>
            <person name="Chang J."/>
            <person name="Levy R."/>
            <person name="Crane S."/>
            <person name="Chen D.S."/>
            <person name="Capri G.R."/>
            <person name="Burnett J.R."/>
            <person name="Sudheesh P.S."/>
            <person name="Schipma M.J."/>
            <person name="Burd H."/>
            <person name="Bhattacharyya A."/>
            <person name="Rhodes L.D."/>
            <person name="Kaul R."/>
            <person name="Strom M.S."/>
        </authorList>
    </citation>
    <scope>NUCLEOTIDE SEQUENCE [LARGE SCALE GENOMIC DNA]</scope>
    <source>
        <strain evidence="9">ATCC 33209 / DSM 20767 / JCM 11484 / NBRC 15589 / NCIMB 2235</strain>
    </source>
</reference>
<dbReference type="SUPFAM" id="SSF51445">
    <property type="entry name" value="(Trans)glycosidases"/>
    <property type="match status" value="1"/>
</dbReference>
<dbReference type="InterPro" id="IPR006103">
    <property type="entry name" value="Glyco_hydro_2_cat"/>
</dbReference>
<dbReference type="SUPFAM" id="SSF49785">
    <property type="entry name" value="Galactose-binding domain-like"/>
    <property type="match status" value="1"/>
</dbReference>
<evidence type="ECO:0000256" key="3">
    <source>
        <dbReference type="ARBA" id="ARBA00012756"/>
    </source>
</evidence>
<feature type="domain" description="Glycoside hydrolase family 2 catalytic" evidence="6">
    <location>
        <begin position="313"/>
        <end position="442"/>
    </location>
</feature>
<dbReference type="InterPro" id="IPR006101">
    <property type="entry name" value="Glyco_hydro_2"/>
</dbReference>
<dbReference type="eggNOG" id="COG3250">
    <property type="taxonomic scope" value="Bacteria"/>
</dbReference>
<dbReference type="AlphaFoldDB" id="A9WL81"/>
<dbReference type="Gene3D" id="3.20.20.80">
    <property type="entry name" value="Glycosidases"/>
    <property type="match status" value="1"/>
</dbReference>
<dbReference type="Pfam" id="PF02837">
    <property type="entry name" value="Glyco_hydro_2_N"/>
    <property type="match status" value="1"/>
</dbReference>
<dbReference type="PROSITE" id="PS00608">
    <property type="entry name" value="GLYCOSYL_HYDROL_F2_2"/>
    <property type="match status" value="1"/>
</dbReference>
<dbReference type="Gene3D" id="2.60.120.260">
    <property type="entry name" value="Galactose-binding domain-like"/>
    <property type="match status" value="1"/>
</dbReference>
<dbReference type="Proteomes" id="UP000002007">
    <property type="component" value="Chromosome"/>
</dbReference>
<dbReference type="GO" id="GO:0005990">
    <property type="term" value="P:lactose catabolic process"/>
    <property type="evidence" value="ECO:0007669"/>
    <property type="project" value="TreeGrafter"/>
</dbReference>
<keyword evidence="4 8" id="KW-0378">Hydrolase</keyword>
<evidence type="ECO:0000256" key="5">
    <source>
        <dbReference type="ARBA" id="ARBA00023295"/>
    </source>
</evidence>
<organism evidence="8 9">
    <name type="scientific">Renibacterium salmoninarum (strain ATCC 33209 / DSM 20767 / JCM 11484 / NBRC 15589 / NCIMB 2235)</name>
    <dbReference type="NCBI Taxonomy" id="288705"/>
    <lineage>
        <taxon>Bacteria</taxon>
        <taxon>Bacillati</taxon>
        <taxon>Actinomycetota</taxon>
        <taxon>Actinomycetes</taxon>
        <taxon>Micrococcales</taxon>
        <taxon>Micrococcaceae</taxon>
        <taxon>Renibacterium</taxon>
    </lineage>
</organism>
<accession>A9WL81</accession>
<dbReference type="EMBL" id="CP000910">
    <property type="protein sequence ID" value="ABY21795.1"/>
    <property type="molecule type" value="Genomic_DNA"/>
</dbReference>
<dbReference type="GO" id="GO:0004565">
    <property type="term" value="F:beta-galactosidase activity"/>
    <property type="evidence" value="ECO:0007669"/>
    <property type="project" value="UniProtKB-EC"/>
</dbReference>
<feature type="domain" description="Glycosyl hydrolases family 2 sugar binding" evidence="7">
    <location>
        <begin position="37"/>
        <end position="222"/>
    </location>
</feature>
<dbReference type="PROSITE" id="PS00719">
    <property type="entry name" value="GLYCOSYL_HYDROL_F2_1"/>
    <property type="match status" value="1"/>
</dbReference>
<dbReference type="Gene3D" id="2.60.40.10">
    <property type="entry name" value="Immunoglobulins"/>
    <property type="match status" value="1"/>
</dbReference>
<evidence type="ECO:0000313" key="9">
    <source>
        <dbReference type="Proteomes" id="UP000002007"/>
    </source>
</evidence>
<dbReference type="InterPro" id="IPR008979">
    <property type="entry name" value="Galactose-bd-like_sf"/>
</dbReference>
<dbReference type="KEGG" id="rsa:RSal33209_0038"/>
<dbReference type="Pfam" id="PF02836">
    <property type="entry name" value="Glyco_hydro_2_C"/>
    <property type="match status" value="1"/>
</dbReference>